<proteinExistence type="predicted"/>
<dbReference type="Proteomes" id="UP000735302">
    <property type="component" value="Unassembled WGS sequence"/>
</dbReference>
<evidence type="ECO:0000313" key="2">
    <source>
        <dbReference type="Proteomes" id="UP000735302"/>
    </source>
</evidence>
<protein>
    <submittedName>
        <fullName evidence="1">Uncharacterized protein</fullName>
    </submittedName>
</protein>
<accession>A0AAV3Y9B3</accession>
<keyword evidence="2" id="KW-1185">Reference proteome</keyword>
<dbReference type="AlphaFoldDB" id="A0AAV3Y9B3"/>
<comment type="caution">
    <text evidence="1">The sequence shown here is derived from an EMBL/GenBank/DDBJ whole genome shotgun (WGS) entry which is preliminary data.</text>
</comment>
<organism evidence="1 2">
    <name type="scientific">Plakobranchus ocellatus</name>
    <dbReference type="NCBI Taxonomy" id="259542"/>
    <lineage>
        <taxon>Eukaryota</taxon>
        <taxon>Metazoa</taxon>
        <taxon>Spiralia</taxon>
        <taxon>Lophotrochozoa</taxon>
        <taxon>Mollusca</taxon>
        <taxon>Gastropoda</taxon>
        <taxon>Heterobranchia</taxon>
        <taxon>Euthyneura</taxon>
        <taxon>Panpulmonata</taxon>
        <taxon>Sacoglossa</taxon>
        <taxon>Placobranchoidea</taxon>
        <taxon>Plakobranchidae</taxon>
        <taxon>Plakobranchus</taxon>
    </lineage>
</organism>
<dbReference type="EMBL" id="BLXT01000641">
    <property type="protein sequence ID" value="GFN79061.1"/>
    <property type="molecule type" value="Genomic_DNA"/>
</dbReference>
<evidence type="ECO:0000313" key="1">
    <source>
        <dbReference type="EMBL" id="GFN79061.1"/>
    </source>
</evidence>
<name>A0AAV3Y9B3_9GAST</name>
<gene>
    <name evidence="1" type="ORF">PoB_000556700</name>
</gene>
<reference evidence="1 2" key="1">
    <citation type="journal article" date="2021" name="Elife">
        <title>Chloroplast acquisition without the gene transfer in kleptoplastic sea slugs, Plakobranchus ocellatus.</title>
        <authorList>
            <person name="Maeda T."/>
            <person name="Takahashi S."/>
            <person name="Yoshida T."/>
            <person name="Shimamura S."/>
            <person name="Takaki Y."/>
            <person name="Nagai Y."/>
            <person name="Toyoda A."/>
            <person name="Suzuki Y."/>
            <person name="Arimoto A."/>
            <person name="Ishii H."/>
            <person name="Satoh N."/>
            <person name="Nishiyama T."/>
            <person name="Hasebe M."/>
            <person name="Maruyama T."/>
            <person name="Minagawa J."/>
            <person name="Obokata J."/>
            <person name="Shigenobu S."/>
        </authorList>
    </citation>
    <scope>NUCLEOTIDE SEQUENCE [LARGE SCALE GENOMIC DNA]</scope>
</reference>
<sequence>MFAEICPGQNRNQFVAYMLAFINMTLNVENLAITFLEKGNKETENDSVYSVIECAARNTVIYIPQQWYSAVRSARKSKFPLHREGDGHD</sequence>